<feature type="domain" description="L-amino acid ligase C-terminal" evidence="1">
    <location>
        <begin position="250"/>
        <end position="311"/>
    </location>
</feature>
<dbReference type="RefSeq" id="WP_193719509.1">
    <property type="nucleotide sequence ID" value="NZ_JACSPN010000007.1"/>
</dbReference>
<dbReference type="Pfam" id="PF18603">
    <property type="entry name" value="LAL_C2"/>
    <property type="match status" value="1"/>
</dbReference>
<name>A0A9D5YYT9_9CELL</name>
<dbReference type="AlphaFoldDB" id="A0A9D5YYT9"/>
<protein>
    <recommendedName>
        <fullName evidence="1">L-amino acid ligase C-terminal domain-containing protein</fullName>
    </recommendedName>
</protein>
<comment type="caution">
    <text evidence="2">The sequence shown here is derived from an EMBL/GenBank/DDBJ whole genome shotgun (WGS) entry which is preliminary data.</text>
</comment>
<evidence type="ECO:0000313" key="3">
    <source>
        <dbReference type="Proteomes" id="UP000822993"/>
    </source>
</evidence>
<dbReference type="InterPro" id="IPR040570">
    <property type="entry name" value="LAL_C2"/>
</dbReference>
<evidence type="ECO:0000259" key="1">
    <source>
        <dbReference type="Pfam" id="PF18603"/>
    </source>
</evidence>
<sequence>MTSSRHVVVVGNPGPVLPALAELGAHTRLSWLALVPDLARHGQGPFRTAHALHRDAKPEDWVTMARVLADTQEVSGVWHVGSQLADVAEDVAAELGASLVGGVPHPADGARAETGGPELSAKVLRRDGHRAQLLLTTRVQRHASGAVLTEDGPHEVDRAEVLAWCLDHVPASFLGSVDFVVTPSGLRRTGVRPWQPTDGTTELLRTRGMEAVELAWSVLTGAEVSVAGTDGSGPDGGPASVAVAAYGSEVAGALVALDGLDDARNVPGVLDVRALANLGSDVLPLSEGGEFLVRIAAGGATGSGALSTAIDGLARTAPTLDIVPSLAGSLDRVWF</sequence>
<evidence type="ECO:0000313" key="2">
    <source>
        <dbReference type="EMBL" id="MBE7700237.1"/>
    </source>
</evidence>
<accession>A0A9D5YYT9</accession>
<organism evidence="2 3">
    <name type="scientific">Oerskovia douganii</name>
    <dbReference type="NCBI Taxonomy" id="2762210"/>
    <lineage>
        <taxon>Bacteria</taxon>
        <taxon>Bacillati</taxon>
        <taxon>Actinomycetota</taxon>
        <taxon>Actinomycetes</taxon>
        <taxon>Micrococcales</taxon>
        <taxon>Cellulomonadaceae</taxon>
        <taxon>Oerskovia</taxon>
    </lineage>
</organism>
<dbReference type="Proteomes" id="UP000822993">
    <property type="component" value="Unassembled WGS sequence"/>
</dbReference>
<proteinExistence type="predicted"/>
<gene>
    <name evidence="2" type="ORF">H9623_07970</name>
</gene>
<reference evidence="2 3" key="1">
    <citation type="submission" date="2020-08" db="EMBL/GenBank/DDBJ databases">
        <title>A Genomic Blueprint of the Chicken Gut Microbiome.</title>
        <authorList>
            <person name="Gilroy R."/>
            <person name="Ravi A."/>
            <person name="Getino M."/>
            <person name="Pursley I."/>
            <person name="Horton D.L."/>
            <person name="Alikhan N.-F."/>
            <person name="Baker D."/>
            <person name="Gharbi K."/>
            <person name="Hall N."/>
            <person name="Watson M."/>
            <person name="Adriaenssens E.M."/>
            <person name="Foster-Nyarko E."/>
            <person name="Jarju S."/>
            <person name="Secka A."/>
            <person name="Antonio M."/>
            <person name="Oren A."/>
            <person name="Chaudhuri R."/>
            <person name="La Ragione R.M."/>
            <person name="Hildebrand F."/>
            <person name="Pallen M.J."/>
        </authorList>
    </citation>
    <scope>NUCLEOTIDE SEQUENCE [LARGE SCALE GENOMIC DNA]</scope>
    <source>
        <strain evidence="2 3">Sa1BUA8</strain>
    </source>
</reference>
<dbReference type="EMBL" id="JACSPN010000007">
    <property type="protein sequence ID" value="MBE7700237.1"/>
    <property type="molecule type" value="Genomic_DNA"/>
</dbReference>
<keyword evidence="3" id="KW-1185">Reference proteome</keyword>